<feature type="compositionally biased region" description="Low complexity" evidence="1">
    <location>
        <begin position="159"/>
        <end position="168"/>
    </location>
</feature>
<dbReference type="Proteomes" id="UP000095081">
    <property type="component" value="Unassembled WGS sequence"/>
</dbReference>
<proteinExistence type="predicted"/>
<comment type="caution">
    <text evidence="2">The sequence shown here is derived from an EMBL/GenBank/DDBJ whole genome shotgun (WGS) entry which is preliminary data.</text>
</comment>
<feature type="compositionally biased region" description="Low complexity" evidence="1">
    <location>
        <begin position="114"/>
        <end position="141"/>
    </location>
</feature>
<name>A0ABX2YTC7_9PSED</name>
<keyword evidence="3" id="KW-1185">Reference proteome</keyword>
<feature type="region of interest" description="Disordered" evidence="1">
    <location>
        <begin position="114"/>
        <end position="188"/>
    </location>
</feature>
<evidence type="ECO:0000313" key="3">
    <source>
        <dbReference type="Proteomes" id="UP000095081"/>
    </source>
</evidence>
<evidence type="ECO:0000313" key="2">
    <source>
        <dbReference type="EMBL" id="OCW24853.1"/>
    </source>
</evidence>
<evidence type="ECO:0000256" key="1">
    <source>
        <dbReference type="SAM" id="MobiDB-lite"/>
    </source>
</evidence>
<reference evidence="2 3" key="1">
    <citation type="submission" date="2016-06" db="EMBL/GenBank/DDBJ databases">
        <title>Draft genome sequence of Pseudomonas sp. S1E40, a novel strain antagonistic activity to fungal plant pathogen.</title>
        <authorList>
            <person name="Tambong J.T."/>
            <person name="Tchagang C."/>
            <person name="Xu R."/>
        </authorList>
    </citation>
    <scope>NUCLEOTIDE SEQUENCE [LARGE SCALE GENOMIC DNA]</scope>
    <source>
        <strain evidence="2 3">S1E40</strain>
    </source>
</reference>
<sequence>MLGTGTSFIANARVGDAFRGPDGEWYEVINIASNTALSVAPDYQGAAVTAGAYSLAPMQGYVKDSADALRAATQVIASGVADMQEQVAAATEAAQSAGQSKAVATDQADIATTAAEASSDNKNAAQLAAQQSQSSAQTSGEAAERSETARDSIIQSEQAAAASAAAAKDSADRAEEVTEGKAASGDNNDITSLRALTADGFDKLRQGLAAMVGATPTAAGVKGLVPVASIADRLKVLSGAGTWVPLPTGGIWGAITGTLSDQADLKTALDSKMTGSPQQLSTAWVNFDGITGAIKGSYNVASVTRSAVGTYRINFITPMTNVNYVPVCLSNALIATDQGNQAYPVALNLAYVDVVNRVSGAFIDRPFYGVSITGGR</sequence>
<dbReference type="EMBL" id="MAUE01000025">
    <property type="protein sequence ID" value="OCW24853.1"/>
    <property type="molecule type" value="Genomic_DNA"/>
</dbReference>
<accession>A0ABX2YTC7</accession>
<evidence type="ECO:0008006" key="4">
    <source>
        <dbReference type="Google" id="ProtNLM"/>
    </source>
</evidence>
<feature type="compositionally biased region" description="Basic and acidic residues" evidence="1">
    <location>
        <begin position="169"/>
        <end position="179"/>
    </location>
</feature>
<protein>
    <recommendedName>
        <fullName evidence="4">Phage tail protein</fullName>
    </recommendedName>
</protein>
<gene>
    <name evidence="2" type="ORF">BBG20_17395</name>
</gene>
<organism evidence="2 3">
    <name type="scientific">Pseudomonas aylmerensis</name>
    <dbReference type="NCBI Taxonomy" id="1869229"/>
    <lineage>
        <taxon>Bacteria</taxon>
        <taxon>Pseudomonadati</taxon>
        <taxon>Pseudomonadota</taxon>
        <taxon>Gammaproteobacteria</taxon>
        <taxon>Pseudomonadales</taxon>
        <taxon>Pseudomonadaceae</taxon>
        <taxon>Pseudomonas</taxon>
    </lineage>
</organism>